<comment type="caution">
    <text evidence="2">The sequence shown here is derived from an EMBL/GenBank/DDBJ whole genome shotgun (WGS) entry which is preliminary data.</text>
</comment>
<feature type="compositionally biased region" description="Basic and acidic residues" evidence="1">
    <location>
        <begin position="14"/>
        <end position="23"/>
    </location>
</feature>
<sequence>MHVFVPRLGVATPESRERSDRNKGCSQCIKPQICARVIIGIVTVRPPGRTVPKTAVQWTVWRWYGGRGTHITFDGTGQWTGRPSDGEQSDGTRILAAGGLGIGVHSRGLAGARRALAWHGPCTTRKVWLNL</sequence>
<name>A0AAD7ECS7_9AGAR</name>
<protein>
    <submittedName>
        <fullName evidence="2">Uncharacterized protein</fullName>
    </submittedName>
</protein>
<evidence type="ECO:0000313" key="3">
    <source>
        <dbReference type="Proteomes" id="UP001218218"/>
    </source>
</evidence>
<gene>
    <name evidence="2" type="ORF">DFH08DRAFT_822378</name>
</gene>
<feature type="region of interest" description="Disordered" evidence="1">
    <location>
        <begin position="1"/>
        <end position="24"/>
    </location>
</feature>
<accession>A0AAD7ECS7</accession>
<evidence type="ECO:0000313" key="2">
    <source>
        <dbReference type="EMBL" id="KAJ7312332.1"/>
    </source>
</evidence>
<reference evidence="2" key="1">
    <citation type="submission" date="2023-03" db="EMBL/GenBank/DDBJ databases">
        <title>Massive genome expansion in bonnet fungi (Mycena s.s.) driven by repeated elements and novel gene families across ecological guilds.</title>
        <authorList>
            <consortium name="Lawrence Berkeley National Laboratory"/>
            <person name="Harder C.B."/>
            <person name="Miyauchi S."/>
            <person name="Viragh M."/>
            <person name="Kuo A."/>
            <person name="Thoen E."/>
            <person name="Andreopoulos B."/>
            <person name="Lu D."/>
            <person name="Skrede I."/>
            <person name="Drula E."/>
            <person name="Henrissat B."/>
            <person name="Morin E."/>
            <person name="Kohler A."/>
            <person name="Barry K."/>
            <person name="LaButti K."/>
            <person name="Morin E."/>
            <person name="Salamov A."/>
            <person name="Lipzen A."/>
            <person name="Mereny Z."/>
            <person name="Hegedus B."/>
            <person name="Baldrian P."/>
            <person name="Stursova M."/>
            <person name="Weitz H."/>
            <person name="Taylor A."/>
            <person name="Grigoriev I.V."/>
            <person name="Nagy L.G."/>
            <person name="Martin F."/>
            <person name="Kauserud H."/>
        </authorList>
    </citation>
    <scope>NUCLEOTIDE SEQUENCE</scope>
    <source>
        <strain evidence="2">CBHHK002</strain>
    </source>
</reference>
<keyword evidence="3" id="KW-1185">Reference proteome</keyword>
<proteinExistence type="predicted"/>
<dbReference type="EMBL" id="JARIHO010000073">
    <property type="protein sequence ID" value="KAJ7312332.1"/>
    <property type="molecule type" value="Genomic_DNA"/>
</dbReference>
<organism evidence="2 3">
    <name type="scientific">Mycena albidolilacea</name>
    <dbReference type="NCBI Taxonomy" id="1033008"/>
    <lineage>
        <taxon>Eukaryota</taxon>
        <taxon>Fungi</taxon>
        <taxon>Dikarya</taxon>
        <taxon>Basidiomycota</taxon>
        <taxon>Agaricomycotina</taxon>
        <taxon>Agaricomycetes</taxon>
        <taxon>Agaricomycetidae</taxon>
        <taxon>Agaricales</taxon>
        <taxon>Marasmiineae</taxon>
        <taxon>Mycenaceae</taxon>
        <taxon>Mycena</taxon>
    </lineage>
</organism>
<dbReference type="AlphaFoldDB" id="A0AAD7ECS7"/>
<dbReference type="Proteomes" id="UP001218218">
    <property type="component" value="Unassembled WGS sequence"/>
</dbReference>
<evidence type="ECO:0000256" key="1">
    <source>
        <dbReference type="SAM" id="MobiDB-lite"/>
    </source>
</evidence>